<accession>A0ABR7NDI0</accession>
<dbReference type="RefSeq" id="WP_249309909.1">
    <property type="nucleotide sequence ID" value="NZ_JACRSZ010000022.1"/>
</dbReference>
<dbReference type="EMBL" id="JACRSZ010000022">
    <property type="protein sequence ID" value="MBC8574448.1"/>
    <property type="molecule type" value="Genomic_DNA"/>
</dbReference>
<dbReference type="Proteomes" id="UP000657421">
    <property type="component" value="Unassembled WGS sequence"/>
</dbReference>
<evidence type="ECO:0000256" key="1">
    <source>
        <dbReference type="SAM" id="MobiDB-lite"/>
    </source>
</evidence>
<gene>
    <name evidence="2" type="ORF">H8716_15455</name>
</gene>
<proteinExistence type="predicted"/>
<name>A0ABR7NDI0_9FIRM</name>
<evidence type="ECO:0000313" key="2">
    <source>
        <dbReference type="EMBL" id="MBC8574448.1"/>
    </source>
</evidence>
<evidence type="ECO:0008006" key="4">
    <source>
        <dbReference type="Google" id="ProtNLM"/>
    </source>
</evidence>
<sequence length="187" mass="20347">MSYGFYLDLQKFTDGGDGGNGGTGGSGGITYSYEQAEQIASERAGRAERSALTNYFQQNGMTAEQAQEAFRDFKEKQEAQKPNVSAIEKQRDDALAELTGIKNKAVLSGLGVQKEYEDFLLHEISKNVTDKKDFKACAEEYLKDKPQYTRTQSQMRMSSGSSGGSGAGSSDDVNATFNAALRKAFGR</sequence>
<keyword evidence="3" id="KW-1185">Reference proteome</keyword>
<organism evidence="2 3">
    <name type="scientific">Jingyaoa shaoxingensis</name>
    <dbReference type="NCBI Taxonomy" id="2763671"/>
    <lineage>
        <taxon>Bacteria</taxon>
        <taxon>Bacillati</taxon>
        <taxon>Bacillota</taxon>
        <taxon>Clostridia</taxon>
        <taxon>Lachnospirales</taxon>
        <taxon>Lachnospiraceae</taxon>
        <taxon>Jingyaoa</taxon>
    </lineage>
</organism>
<feature type="compositionally biased region" description="Polar residues" evidence="1">
    <location>
        <begin position="148"/>
        <end position="157"/>
    </location>
</feature>
<comment type="caution">
    <text evidence="2">The sequence shown here is derived from an EMBL/GenBank/DDBJ whole genome shotgun (WGS) entry which is preliminary data.</text>
</comment>
<reference evidence="2 3" key="1">
    <citation type="submission" date="2020-08" db="EMBL/GenBank/DDBJ databases">
        <title>Genome public.</title>
        <authorList>
            <person name="Liu C."/>
            <person name="Sun Q."/>
        </authorList>
    </citation>
    <scope>NUCLEOTIDE SEQUENCE [LARGE SCALE GENOMIC DNA]</scope>
    <source>
        <strain evidence="2 3">NSJ-46</strain>
    </source>
</reference>
<protein>
    <recommendedName>
        <fullName evidence="4">DUF4355 domain-containing protein</fullName>
    </recommendedName>
</protein>
<feature type="region of interest" description="Disordered" evidence="1">
    <location>
        <begin position="145"/>
        <end position="173"/>
    </location>
</feature>
<evidence type="ECO:0000313" key="3">
    <source>
        <dbReference type="Proteomes" id="UP000657421"/>
    </source>
</evidence>